<evidence type="ECO:0000313" key="4">
    <source>
        <dbReference type="Proteomes" id="UP001597124"/>
    </source>
</evidence>
<accession>A0ABW3C5C2</accession>
<dbReference type="Proteomes" id="UP001597124">
    <property type="component" value="Unassembled WGS sequence"/>
</dbReference>
<evidence type="ECO:0000256" key="1">
    <source>
        <dbReference type="SAM" id="Phobius"/>
    </source>
</evidence>
<dbReference type="Gene3D" id="2.60.120.1440">
    <property type="match status" value="1"/>
</dbReference>
<sequence length="315" mass="34347">MASHNDTARDEAALWVARMDAGVWDEHDESELQAWLDVDARRSGLLLQAQATWLALNPTQDLAREAETSPLPVYRRRSFFALAGTALAASVAGGLFWFDDSTRFTTQIGEIRRVPLADGSIAAINTASQLNVTVAENRRRVTIDHGEAWFQVAKDAGRPFVVEAGSVRVRAVGTAFSVRRYNHGAEVLVTEGVVETWVAGAEQRGVLLKAGQRAFVDEALEIKEEPAPPSSIDRALAWRGGNIDLAGERLSEAVADLNRYNRKQIVLADPALGDERFDGVFRTDDPEGFAMAVHSSLNVRVTIADRAITIGSAKK</sequence>
<protein>
    <submittedName>
        <fullName evidence="3">FecR family protein</fullName>
    </submittedName>
</protein>
<dbReference type="EMBL" id="JBHTIK010000008">
    <property type="protein sequence ID" value="MFD0849327.1"/>
    <property type="molecule type" value="Genomic_DNA"/>
</dbReference>
<dbReference type="PANTHER" id="PTHR30273:SF2">
    <property type="entry name" value="PROTEIN FECR"/>
    <property type="match status" value="1"/>
</dbReference>
<comment type="caution">
    <text evidence="3">The sequence shown here is derived from an EMBL/GenBank/DDBJ whole genome shotgun (WGS) entry which is preliminary data.</text>
</comment>
<feature type="transmembrane region" description="Helical" evidence="1">
    <location>
        <begin position="79"/>
        <end position="98"/>
    </location>
</feature>
<gene>
    <name evidence="3" type="ORF">ACFQ00_13405</name>
</gene>
<keyword evidence="1" id="KW-0472">Membrane</keyword>
<dbReference type="InterPro" id="IPR006860">
    <property type="entry name" value="FecR"/>
</dbReference>
<dbReference type="Pfam" id="PF04773">
    <property type="entry name" value="FecR"/>
    <property type="match status" value="1"/>
</dbReference>
<keyword evidence="1" id="KW-0812">Transmembrane</keyword>
<evidence type="ECO:0000313" key="3">
    <source>
        <dbReference type="EMBL" id="MFD0849327.1"/>
    </source>
</evidence>
<dbReference type="InterPro" id="IPR012373">
    <property type="entry name" value="Ferrdict_sens_TM"/>
</dbReference>
<proteinExistence type="predicted"/>
<reference evidence="4" key="1">
    <citation type="journal article" date="2019" name="Int. J. Syst. Evol. Microbiol.">
        <title>The Global Catalogue of Microorganisms (GCM) 10K type strain sequencing project: providing services to taxonomists for standard genome sequencing and annotation.</title>
        <authorList>
            <consortium name="The Broad Institute Genomics Platform"/>
            <consortium name="The Broad Institute Genome Sequencing Center for Infectious Disease"/>
            <person name="Wu L."/>
            <person name="Ma J."/>
        </authorList>
    </citation>
    <scope>NUCLEOTIDE SEQUENCE [LARGE SCALE GENOMIC DNA]</scope>
    <source>
        <strain evidence="4">CCUG 52537</strain>
    </source>
</reference>
<dbReference type="PANTHER" id="PTHR30273">
    <property type="entry name" value="PERIPLASMIC SIGNAL SENSOR AND SIGMA FACTOR ACTIVATOR FECR-RELATED"/>
    <property type="match status" value="1"/>
</dbReference>
<organism evidence="3 4">
    <name type="scientific">Sphingosinicella xenopeptidilytica</name>
    <dbReference type="NCBI Taxonomy" id="364098"/>
    <lineage>
        <taxon>Bacteria</taxon>
        <taxon>Pseudomonadati</taxon>
        <taxon>Pseudomonadota</taxon>
        <taxon>Alphaproteobacteria</taxon>
        <taxon>Sphingomonadales</taxon>
        <taxon>Sphingosinicellaceae</taxon>
        <taxon>Sphingosinicella</taxon>
    </lineage>
</organism>
<dbReference type="RefSeq" id="WP_381491707.1">
    <property type="nucleotide sequence ID" value="NZ_JBHTIK010000008.1"/>
</dbReference>
<keyword evidence="4" id="KW-1185">Reference proteome</keyword>
<dbReference type="Gene3D" id="3.55.50.30">
    <property type="match status" value="1"/>
</dbReference>
<evidence type="ECO:0000259" key="2">
    <source>
        <dbReference type="Pfam" id="PF04773"/>
    </source>
</evidence>
<feature type="domain" description="FecR protein" evidence="2">
    <location>
        <begin position="103"/>
        <end position="195"/>
    </location>
</feature>
<keyword evidence="1" id="KW-1133">Transmembrane helix</keyword>
<name>A0ABW3C5C2_SPHXN</name>
<dbReference type="PIRSF" id="PIRSF018266">
    <property type="entry name" value="FecR"/>
    <property type="match status" value="1"/>
</dbReference>